<evidence type="ECO:0000256" key="9">
    <source>
        <dbReference type="ARBA" id="ARBA00023315"/>
    </source>
</evidence>
<keyword evidence="9" id="KW-0012">Acyltransferase</keyword>
<dbReference type="PANTHER" id="PTHR31650:SF1">
    <property type="entry name" value="WAX ESTER SYNTHASE_DIACYLGLYCEROL ACYLTRANSFERASE 4-RELATED"/>
    <property type="match status" value="1"/>
</dbReference>
<dbReference type="Pfam" id="PF06974">
    <property type="entry name" value="WS_DGAT_C"/>
    <property type="match status" value="1"/>
</dbReference>
<dbReference type="InterPro" id="IPR045034">
    <property type="entry name" value="O-acyltransferase_WSD1-like"/>
</dbReference>
<keyword evidence="5" id="KW-0444">Lipid biosynthesis</keyword>
<dbReference type="RefSeq" id="WP_268441088.1">
    <property type="nucleotide sequence ID" value="NZ_CP113836.1"/>
</dbReference>
<dbReference type="EC" id="2.3.1.20" evidence="4"/>
<evidence type="ECO:0000256" key="3">
    <source>
        <dbReference type="ARBA" id="ARBA00009587"/>
    </source>
</evidence>
<evidence type="ECO:0000256" key="4">
    <source>
        <dbReference type="ARBA" id="ARBA00013244"/>
    </source>
</evidence>
<dbReference type="Pfam" id="PF03007">
    <property type="entry name" value="WS_DGAT_cat"/>
    <property type="match status" value="1"/>
</dbReference>
<evidence type="ECO:0000256" key="5">
    <source>
        <dbReference type="ARBA" id="ARBA00022516"/>
    </source>
</evidence>
<dbReference type="EMBL" id="CP113836">
    <property type="protein sequence ID" value="WAL63265.1"/>
    <property type="molecule type" value="Genomic_DNA"/>
</dbReference>
<evidence type="ECO:0000259" key="11">
    <source>
        <dbReference type="Pfam" id="PF03007"/>
    </source>
</evidence>
<evidence type="ECO:0000256" key="1">
    <source>
        <dbReference type="ARBA" id="ARBA00004771"/>
    </source>
</evidence>
<dbReference type="InterPro" id="IPR009721">
    <property type="entry name" value="O-acyltransferase_WSD1_C"/>
</dbReference>
<evidence type="ECO:0000256" key="6">
    <source>
        <dbReference type="ARBA" id="ARBA00022679"/>
    </source>
</evidence>
<evidence type="ECO:0000313" key="13">
    <source>
        <dbReference type="EMBL" id="WAL63265.1"/>
    </source>
</evidence>
<dbReference type="Proteomes" id="UP001163203">
    <property type="component" value="Chromosome"/>
</dbReference>
<comment type="catalytic activity">
    <reaction evidence="10">
        <text>an acyl-CoA + a 1,2-diacyl-sn-glycerol = a triacyl-sn-glycerol + CoA</text>
        <dbReference type="Rhea" id="RHEA:10868"/>
        <dbReference type="ChEBI" id="CHEBI:17815"/>
        <dbReference type="ChEBI" id="CHEBI:57287"/>
        <dbReference type="ChEBI" id="CHEBI:58342"/>
        <dbReference type="ChEBI" id="CHEBI:64615"/>
        <dbReference type="EC" id="2.3.1.20"/>
    </reaction>
</comment>
<organism evidence="13 14">
    <name type="scientific">Amycolatopsis cynarae</name>
    <dbReference type="NCBI Taxonomy" id="2995223"/>
    <lineage>
        <taxon>Bacteria</taxon>
        <taxon>Bacillati</taxon>
        <taxon>Actinomycetota</taxon>
        <taxon>Actinomycetes</taxon>
        <taxon>Pseudonocardiales</taxon>
        <taxon>Pseudonocardiaceae</taxon>
        <taxon>Amycolatopsis</taxon>
    </lineage>
</organism>
<dbReference type="InterPro" id="IPR023213">
    <property type="entry name" value="CAT-like_dom_sf"/>
</dbReference>
<feature type="domain" description="O-acyltransferase WSD1 C-terminal" evidence="12">
    <location>
        <begin position="363"/>
        <end position="503"/>
    </location>
</feature>
<comment type="similarity">
    <text evidence="3">Belongs to the long-chain O-acyltransferase family.</text>
</comment>
<evidence type="ECO:0000259" key="12">
    <source>
        <dbReference type="Pfam" id="PF06974"/>
    </source>
</evidence>
<name>A0ABY7ATG8_9PSEU</name>
<feature type="domain" description="O-acyltransferase WSD1-like N-terminal" evidence="11">
    <location>
        <begin position="15"/>
        <end position="222"/>
    </location>
</feature>
<keyword evidence="7" id="KW-0319">Glycerol metabolism</keyword>
<gene>
    <name evidence="13" type="ORF">ORV05_19775</name>
</gene>
<dbReference type="InterPro" id="IPR004255">
    <property type="entry name" value="O-acyltransferase_WSD1_N"/>
</dbReference>
<dbReference type="Gene3D" id="3.30.559.10">
    <property type="entry name" value="Chloramphenicol acetyltransferase-like domain"/>
    <property type="match status" value="1"/>
</dbReference>
<reference evidence="13" key="1">
    <citation type="submission" date="2022-11" db="EMBL/GenBank/DDBJ databases">
        <authorList>
            <person name="Mo P."/>
        </authorList>
    </citation>
    <scope>NUCLEOTIDE SEQUENCE</scope>
    <source>
        <strain evidence="13">HUAS 11-8</strain>
    </source>
</reference>
<dbReference type="SUPFAM" id="SSF52777">
    <property type="entry name" value="CoA-dependent acyltransferases"/>
    <property type="match status" value="1"/>
</dbReference>
<sequence length="524" mass="56879">MTHTLVGPHRPVRAQDSLWLHLDRPSNRLLITSVVWTEQPIDPDRLREVVADRVLARFPVFLQRPVPHHTPGRPLVWETDPDFDLGRHFRVHDLPPPGDTPQLQEFVAAERSRPFDEHHPLWVIHLLRGYRGGSAFVMRSHHAMADGIRLTQVMFSMFDPVEEEPAGPAARVGGMAPHHEPTAHPAARFAAATLRGVDQLGLRLDEAARRLGPLAQAVVALPALGTSAVVGAAGAAVDLATSVLPPGPRRLVDAVSNTGVTVWHSAGSVAKLFGFKGSGRAWEGEPGEEKTAAWGDPVPLSTISRISRATGTTVNDVCTALVAGAMDRYLARDRPARRIPRDMTWMLPVSLSRFDAQLPPTLGNHFSLVLAHLPMGRGGFHERLAEVHRRVLRIRDSYEPVLTLVLQQLVSQSPPAVAAALIRYFTDKAVGVLTNVPGPRSPMAVAGAKVAGVVGWAPCSGRQAITVCIFSYAGQVFFGFGTDRTLLPDPERLVAALEAEVEEAKALAERSVIPLRRATRAKPA</sequence>
<proteinExistence type="inferred from homology"/>
<evidence type="ECO:0000256" key="8">
    <source>
        <dbReference type="ARBA" id="ARBA00023098"/>
    </source>
</evidence>
<keyword evidence="6" id="KW-0808">Transferase</keyword>
<evidence type="ECO:0000256" key="7">
    <source>
        <dbReference type="ARBA" id="ARBA00022798"/>
    </source>
</evidence>
<protein>
    <recommendedName>
        <fullName evidence="4">diacylglycerol O-acyltransferase</fullName>
        <ecNumber evidence="4">2.3.1.20</ecNumber>
    </recommendedName>
</protein>
<evidence type="ECO:0000256" key="2">
    <source>
        <dbReference type="ARBA" id="ARBA00005189"/>
    </source>
</evidence>
<accession>A0ABY7ATG8</accession>
<comment type="pathway">
    <text evidence="1">Glycerolipid metabolism; triacylglycerol biosynthesis.</text>
</comment>
<evidence type="ECO:0000256" key="10">
    <source>
        <dbReference type="ARBA" id="ARBA00048109"/>
    </source>
</evidence>
<evidence type="ECO:0000313" key="14">
    <source>
        <dbReference type="Proteomes" id="UP001163203"/>
    </source>
</evidence>
<comment type="pathway">
    <text evidence="2">Lipid metabolism.</text>
</comment>
<keyword evidence="14" id="KW-1185">Reference proteome</keyword>
<keyword evidence="8" id="KW-0443">Lipid metabolism</keyword>
<dbReference type="PANTHER" id="PTHR31650">
    <property type="entry name" value="O-ACYLTRANSFERASE (WSD1-LIKE) FAMILY PROTEIN"/>
    <property type="match status" value="1"/>
</dbReference>